<reference evidence="2 3" key="1">
    <citation type="submission" date="2019-11" db="EMBL/GenBank/DDBJ databases">
        <title>Complete genome sequence of Spiroplasma tabanidicola TAUS-1 (DSM 22603).</title>
        <authorList>
            <person name="Huang C.-T."/>
            <person name="Lin Y.-C."/>
            <person name="Kuo C.-H."/>
        </authorList>
    </citation>
    <scope>NUCLEOTIDE SEQUENCE [LARGE SCALE GENOMIC DNA]</scope>
    <source>
        <strain evidence="2 3">TAUS-1</strain>
    </source>
</reference>
<keyword evidence="3" id="KW-1185">Reference proteome</keyword>
<proteinExistence type="predicted"/>
<dbReference type="Proteomes" id="UP000424468">
    <property type="component" value="Chromosome"/>
</dbReference>
<dbReference type="KEGG" id="stab:STABA_v1c02090"/>
<dbReference type="NCBIfam" id="NF038029">
    <property type="entry name" value="LP_plasma"/>
    <property type="match status" value="1"/>
</dbReference>
<accession>A0A6I6C712</accession>
<name>A0A6I6C712_9MOLU</name>
<keyword evidence="1" id="KW-0732">Signal</keyword>
<sequence length="378" mass="41737">MRKILGLLGAAGLIVSSTSAVIACGGDKTATLDFTTRQKSLESAKTVYDIFKGEGDYVPKTNGNLVINFKLPGDVSGKISFNNKQYKDIFTSENNAEILKALRQTQTEVKDKSDLNDVEKNFQKAFNNYYVTKSFMDGMKTAFDAAGANSSGNVKIENAYNTSTKSEKNKKEEYDALATKLQDWMNLTFDMKIPENTYISEMNLDYKGLTGWKIHFRLMIDVNNNGYDASDKDESDDIALDVKKLKDNSTDAEVANANAKASDSWLSKAKNNISLGIYKIKLFIQQLVLTNGKDWLADVLSGLMQGFAESALTLIPAIKALLKVPGAEYIFNKFVIAPIADKIATPLADIIVKWAEDNKTSTGSMITNNYVNNMFLLA</sequence>
<dbReference type="OrthoDB" id="9840664at2"/>
<gene>
    <name evidence="2" type="ORF">STABA_v1c02090</name>
</gene>
<evidence type="ECO:0008006" key="4">
    <source>
        <dbReference type="Google" id="ProtNLM"/>
    </source>
</evidence>
<feature type="signal peptide" evidence="1">
    <location>
        <begin position="1"/>
        <end position="22"/>
    </location>
</feature>
<evidence type="ECO:0000256" key="1">
    <source>
        <dbReference type="SAM" id="SignalP"/>
    </source>
</evidence>
<dbReference type="AlphaFoldDB" id="A0A6I6C712"/>
<dbReference type="InterPro" id="IPR054816">
    <property type="entry name" value="Lipoprotein_mollicutes-type_CS"/>
</dbReference>
<evidence type="ECO:0000313" key="2">
    <source>
        <dbReference type="EMBL" id="QGS51576.1"/>
    </source>
</evidence>
<feature type="chain" id="PRO_5026320290" description="Lipoprotein" evidence="1">
    <location>
        <begin position="23"/>
        <end position="378"/>
    </location>
</feature>
<evidence type="ECO:0000313" key="3">
    <source>
        <dbReference type="Proteomes" id="UP000424468"/>
    </source>
</evidence>
<organism evidence="2 3">
    <name type="scientific">Spiroplasma tabanidicola</name>
    <dbReference type="NCBI Taxonomy" id="324079"/>
    <lineage>
        <taxon>Bacteria</taxon>
        <taxon>Bacillati</taxon>
        <taxon>Mycoplasmatota</taxon>
        <taxon>Mollicutes</taxon>
        <taxon>Entomoplasmatales</taxon>
        <taxon>Spiroplasmataceae</taxon>
        <taxon>Spiroplasma</taxon>
    </lineage>
</organism>
<dbReference type="PROSITE" id="PS51257">
    <property type="entry name" value="PROKAR_LIPOPROTEIN"/>
    <property type="match status" value="1"/>
</dbReference>
<protein>
    <recommendedName>
        <fullName evidence="4">Lipoprotein</fullName>
    </recommendedName>
</protein>
<dbReference type="RefSeq" id="WP_156005688.1">
    <property type="nucleotide sequence ID" value="NZ_CP046276.1"/>
</dbReference>
<dbReference type="EMBL" id="CP046276">
    <property type="protein sequence ID" value="QGS51576.1"/>
    <property type="molecule type" value="Genomic_DNA"/>
</dbReference>